<reference evidence="14 15" key="1">
    <citation type="journal article" date="2008" name="Nature">
        <title>Genome analysis of the platypus reveals unique signatures of evolution.</title>
        <authorList>
            <person name="Warren W.C."/>
            <person name="Hillier L.W."/>
            <person name="Marshall Graves J.A."/>
            <person name="Birney E."/>
            <person name="Ponting C.P."/>
            <person name="Grutzner F."/>
            <person name="Belov K."/>
            <person name="Miller W."/>
            <person name="Clarke L."/>
            <person name="Chinwalla A.T."/>
            <person name="Yang S.P."/>
            <person name="Heger A."/>
            <person name="Locke D.P."/>
            <person name="Miethke P."/>
            <person name="Waters P.D."/>
            <person name="Veyrunes F."/>
            <person name="Fulton L."/>
            <person name="Fulton B."/>
            <person name="Graves T."/>
            <person name="Wallis J."/>
            <person name="Puente X.S."/>
            <person name="Lopez-Otin C."/>
            <person name="Ordonez G.R."/>
            <person name="Eichler E.E."/>
            <person name="Chen L."/>
            <person name="Cheng Z."/>
            <person name="Deakin J.E."/>
            <person name="Alsop A."/>
            <person name="Thompson K."/>
            <person name="Kirby P."/>
            <person name="Papenfuss A.T."/>
            <person name="Wakefield M.J."/>
            <person name="Olender T."/>
            <person name="Lancet D."/>
            <person name="Huttley G.A."/>
            <person name="Smit A.F."/>
            <person name="Pask A."/>
            <person name="Temple-Smith P."/>
            <person name="Batzer M.A."/>
            <person name="Walker J.A."/>
            <person name="Konkel M.K."/>
            <person name="Harris R.S."/>
            <person name="Whittington C.M."/>
            <person name="Wong E.S."/>
            <person name="Gemmell N.J."/>
            <person name="Buschiazzo E."/>
            <person name="Vargas Jentzsch I.M."/>
            <person name="Merkel A."/>
            <person name="Schmitz J."/>
            <person name="Zemann A."/>
            <person name="Churakov G."/>
            <person name="Kriegs J.O."/>
            <person name="Brosius J."/>
            <person name="Murchison E.P."/>
            <person name="Sachidanandam R."/>
            <person name="Smith C."/>
            <person name="Hannon G.J."/>
            <person name="Tsend-Ayush E."/>
            <person name="McMillan D."/>
            <person name="Attenborough R."/>
            <person name="Rens W."/>
            <person name="Ferguson-Smith M."/>
            <person name="Lefevre C.M."/>
            <person name="Sharp J.A."/>
            <person name="Nicholas K.R."/>
            <person name="Ray D.A."/>
            <person name="Kube M."/>
            <person name="Reinhardt R."/>
            <person name="Pringle T.H."/>
            <person name="Taylor J."/>
            <person name="Jones R.C."/>
            <person name="Nixon B."/>
            <person name="Dacheux J.L."/>
            <person name="Niwa H."/>
            <person name="Sekita Y."/>
            <person name="Huang X."/>
            <person name="Stark A."/>
            <person name="Kheradpour P."/>
            <person name="Kellis M."/>
            <person name="Flicek P."/>
            <person name="Chen Y."/>
            <person name="Webber C."/>
            <person name="Hardison R."/>
            <person name="Nelson J."/>
            <person name="Hallsworth-Pepin K."/>
            <person name="Delehaunty K."/>
            <person name="Markovic C."/>
            <person name="Minx P."/>
            <person name="Feng Y."/>
            <person name="Kremitzki C."/>
            <person name="Mitreva M."/>
            <person name="Glasscock J."/>
            <person name="Wylie T."/>
            <person name="Wohldmann P."/>
            <person name="Thiru P."/>
            <person name="Nhan M.N."/>
            <person name="Pohl C.S."/>
            <person name="Smith S.M."/>
            <person name="Hou S."/>
            <person name="Nefedov M."/>
            <person name="de Jong P.J."/>
            <person name="Renfree M.B."/>
            <person name="Mardis E.R."/>
            <person name="Wilson R.K."/>
        </authorList>
    </citation>
    <scope>NUCLEOTIDE SEQUENCE [LARGE SCALE GENOMIC DNA]</scope>
    <source>
        <strain evidence="14 15">Glennie</strain>
    </source>
</reference>
<dbReference type="InParanoid" id="A0A6I8PGE2"/>
<comment type="similarity">
    <text evidence="3">Belongs to the flavin monoamine oxidase family. FIG1 subfamily.</text>
</comment>
<feature type="domain" description="Amine oxidase" evidence="13">
    <location>
        <begin position="76"/>
        <end position="523"/>
    </location>
</feature>
<keyword evidence="4" id="KW-0964">Secreted</keyword>
<keyword evidence="7 11" id="KW-0560">Oxidoreductase</keyword>
<dbReference type="OMA" id="ADWCVCT"/>
<dbReference type="Gene3D" id="3.90.660.10">
    <property type="match status" value="1"/>
</dbReference>
<evidence type="ECO:0000256" key="6">
    <source>
        <dbReference type="ARBA" id="ARBA00022827"/>
    </source>
</evidence>
<dbReference type="InterPro" id="IPR002937">
    <property type="entry name" value="Amino_oxidase"/>
</dbReference>
<evidence type="ECO:0000256" key="5">
    <source>
        <dbReference type="ARBA" id="ARBA00022630"/>
    </source>
</evidence>
<evidence type="ECO:0000256" key="7">
    <source>
        <dbReference type="ARBA" id="ARBA00023002"/>
    </source>
</evidence>
<dbReference type="PANTHER" id="PTHR10742">
    <property type="entry name" value="FLAVIN MONOAMINE OXIDASE"/>
    <property type="match status" value="1"/>
</dbReference>
<evidence type="ECO:0000256" key="4">
    <source>
        <dbReference type="ARBA" id="ARBA00022525"/>
    </source>
</evidence>
<dbReference type="AlphaFoldDB" id="A0A6I8PGE2"/>
<evidence type="ECO:0000256" key="12">
    <source>
        <dbReference type="SAM" id="MobiDB-lite"/>
    </source>
</evidence>
<evidence type="ECO:0000256" key="10">
    <source>
        <dbReference type="PIRSR" id="PIRSR601613-1"/>
    </source>
</evidence>
<dbReference type="FunCoup" id="A0A6I8PGE2">
    <property type="interactions" value="170"/>
</dbReference>
<dbReference type="InterPro" id="IPR050281">
    <property type="entry name" value="Flavin_monoamine_oxidase"/>
</dbReference>
<dbReference type="Pfam" id="PF01593">
    <property type="entry name" value="Amino_oxidase"/>
    <property type="match status" value="1"/>
</dbReference>
<dbReference type="Ensembl" id="ENSOANT00000058136.1">
    <property type="protein sequence ID" value="ENSOANP00000053991.1"/>
    <property type="gene ID" value="ENSOANG00000043628.1"/>
</dbReference>
<protein>
    <recommendedName>
        <fullName evidence="11">Amine oxidase</fullName>
        <ecNumber evidence="11">1.4.3.-</ecNumber>
    </recommendedName>
</protein>
<dbReference type="PANTHER" id="PTHR10742:SF21">
    <property type="entry name" value="L-AMINO-ACID OXIDASE"/>
    <property type="match status" value="1"/>
</dbReference>
<comment type="cofactor">
    <cofactor evidence="1 11">
        <name>FAD</name>
        <dbReference type="ChEBI" id="CHEBI:57692"/>
    </cofactor>
</comment>
<organism evidence="14 15">
    <name type="scientific">Ornithorhynchus anatinus</name>
    <name type="common">Duckbill platypus</name>
    <dbReference type="NCBI Taxonomy" id="9258"/>
    <lineage>
        <taxon>Eukaryota</taxon>
        <taxon>Metazoa</taxon>
        <taxon>Chordata</taxon>
        <taxon>Craniata</taxon>
        <taxon>Vertebrata</taxon>
        <taxon>Euteleostomi</taxon>
        <taxon>Mammalia</taxon>
        <taxon>Monotremata</taxon>
        <taxon>Ornithorhynchidae</taxon>
        <taxon>Ornithorhynchus</taxon>
    </lineage>
</organism>
<dbReference type="GO" id="GO:0009063">
    <property type="term" value="P:amino acid catabolic process"/>
    <property type="evidence" value="ECO:0000318"/>
    <property type="project" value="GO_Central"/>
</dbReference>
<name>A0A6I8PGE2_ORNAN</name>
<dbReference type="InterPro" id="IPR001613">
    <property type="entry name" value="Flavin_amine_oxidase"/>
</dbReference>
<evidence type="ECO:0000256" key="11">
    <source>
        <dbReference type="RuleBase" id="RU362067"/>
    </source>
</evidence>
<reference evidence="14" key="3">
    <citation type="submission" date="2025-09" db="UniProtKB">
        <authorList>
            <consortium name="Ensembl"/>
        </authorList>
    </citation>
    <scope>IDENTIFICATION</scope>
    <source>
        <strain evidence="14">Glennie</strain>
    </source>
</reference>
<dbReference type="GO" id="GO:0001716">
    <property type="term" value="F:L-amino-acid oxidase activity"/>
    <property type="evidence" value="ECO:0000318"/>
    <property type="project" value="GO_Central"/>
</dbReference>
<sequence>MGGNGEPSGFPASMPCPLPAAVLLIRGATEAGDQLGDDPFAKCFRDPDYMELLDTLTHGLKNTTRPQRVVVVGAGVAGLVAAKVLGDAGHRVTLLEAEKRVGGRILTYRNETSGALVELGAMRMPTNHWLVRTLCSSLGLSLVPFRQVDPHTWYAVNGVKLRTYEVERNPDLLGYRLRPRERKKLPEDLYRLGLEPAVQELKRLGCSGVLKKYNAYTLEGYLLGEGNLSREAVRLLGDVLGLDGFLALSFTEALRAHEALNDQHRYLRVAGGWDLLPGSLLHSLSGPVHLGASALSVLQARSGSGPGSAPASVSFLDHASRERSLPADRVLVATSAPAALRLAFDPPLSPARRHALRRLHYVGATKVALGFRRRFWEAEGIAGGKSVTDGLSRAVYYPSDRVRGPGGLLLAGYAWSSAAEAFAGLPAPEVFRLALAELEGLHGAQARELWDGTGVVQRWAQDPRSQGGFVVMEPSGAAAPGDEDGASEAWIEPEGRVYFAGEHAAFPHGWVEAAVKAGLRAARNGRVGHGPRPTRGSPSPSPSDGWGNRGPEEESDLPRSHGGRAAGPGLEPVTFRLPGPGSGHGGEDRPRHAKPPVPLSILLPAGSPAFPPDRWRLEHSKRSINTTE</sequence>
<keyword evidence="9" id="KW-0325">Glycoprotein</keyword>
<evidence type="ECO:0000256" key="3">
    <source>
        <dbReference type="ARBA" id="ARBA00005465"/>
    </source>
</evidence>
<proteinExistence type="inferred from homology"/>
<keyword evidence="8" id="KW-1015">Disulfide bond</keyword>
<evidence type="ECO:0000256" key="9">
    <source>
        <dbReference type="ARBA" id="ARBA00023180"/>
    </source>
</evidence>
<keyword evidence="6 11" id="KW-0274">FAD</keyword>
<feature type="binding site" evidence="10">
    <location>
        <position position="502"/>
    </location>
    <ligand>
        <name>FAD</name>
        <dbReference type="ChEBI" id="CHEBI:57692"/>
    </ligand>
</feature>
<dbReference type="GO" id="GO:0005576">
    <property type="term" value="C:extracellular region"/>
    <property type="evidence" value="ECO:0007669"/>
    <property type="project" value="UniProtKB-SubCell"/>
</dbReference>
<gene>
    <name evidence="14" type="primary">IL4I1</name>
</gene>
<dbReference type="Gene3D" id="3.50.50.60">
    <property type="entry name" value="FAD/NAD(P)-binding domain"/>
    <property type="match status" value="1"/>
</dbReference>
<dbReference type="InterPro" id="IPR036188">
    <property type="entry name" value="FAD/NAD-bd_sf"/>
</dbReference>
<evidence type="ECO:0000313" key="14">
    <source>
        <dbReference type="Ensembl" id="ENSOANP00000053991.1"/>
    </source>
</evidence>
<feature type="region of interest" description="Disordered" evidence="12">
    <location>
        <begin position="466"/>
        <end position="487"/>
    </location>
</feature>
<dbReference type="PRINTS" id="PR00757">
    <property type="entry name" value="AMINEOXDASEF"/>
</dbReference>
<dbReference type="FunFam" id="1.10.405.10:FF:000004">
    <property type="entry name" value="Amine oxidase"/>
    <property type="match status" value="1"/>
</dbReference>
<feature type="binding site" evidence="10">
    <location>
        <begin position="96"/>
        <end position="97"/>
    </location>
    <ligand>
        <name>FAD</name>
        <dbReference type="ChEBI" id="CHEBI:57692"/>
    </ligand>
</feature>
<feature type="region of interest" description="Disordered" evidence="12">
    <location>
        <begin position="524"/>
        <end position="628"/>
    </location>
</feature>
<evidence type="ECO:0000256" key="1">
    <source>
        <dbReference type="ARBA" id="ARBA00001974"/>
    </source>
</evidence>
<accession>A0A6I8PGE2</accession>
<dbReference type="Gene3D" id="1.10.405.10">
    <property type="entry name" value="Guanine Nucleotide Dissociation Inhibitor, domain 1"/>
    <property type="match status" value="1"/>
</dbReference>
<evidence type="ECO:0000256" key="8">
    <source>
        <dbReference type="ARBA" id="ARBA00023157"/>
    </source>
</evidence>
<keyword evidence="15" id="KW-1185">Reference proteome</keyword>
<feature type="compositionally biased region" description="Low complexity" evidence="12">
    <location>
        <begin position="530"/>
        <end position="546"/>
    </location>
</feature>
<dbReference type="GeneTree" id="ENSGT00940000162082"/>
<evidence type="ECO:0000259" key="13">
    <source>
        <dbReference type="Pfam" id="PF01593"/>
    </source>
</evidence>
<evidence type="ECO:0000256" key="2">
    <source>
        <dbReference type="ARBA" id="ARBA00004613"/>
    </source>
</evidence>
<dbReference type="SUPFAM" id="SSF51905">
    <property type="entry name" value="FAD/NAD(P)-binding domain"/>
    <property type="match status" value="1"/>
</dbReference>
<feature type="binding site" evidence="10">
    <location>
        <position position="123"/>
    </location>
    <ligand>
        <name>substrate</name>
    </ligand>
</feature>
<dbReference type="Proteomes" id="UP000002279">
    <property type="component" value="Chromosome 10"/>
</dbReference>
<keyword evidence="5 11" id="KW-0285">Flavoprotein</keyword>
<feature type="binding site" evidence="10">
    <location>
        <begin position="120"/>
        <end position="123"/>
    </location>
    <ligand>
        <name>FAD</name>
        <dbReference type="ChEBI" id="CHEBI:57692"/>
    </ligand>
</feature>
<comment type="subcellular location">
    <subcellularLocation>
        <location evidence="2">Secreted</location>
    </subcellularLocation>
</comment>
<feature type="compositionally biased region" description="Basic and acidic residues" evidence="12">
    <location>
        <begin position="550"/>
        <end position="559"/>
    </location>
</feature>
<evidence type="ECO:0000313" key="15">
    <source>
        <dbReference type="Proteomes" id="UP000002279"/>
    </source>
</evidence>
<dbReference type="SUPFAM" id="SSF54373">
    <property type="entry name" value="FAD-linked reductases, C-terminal domain"/>
    <property type="match status" value="1"/>
</dbReference>
<dbReference type="EC" id="1.4.3.-" evidence="11"/>
<reference evidence="14" key="2">
    <citation type="submission" date="2025-08" db="UniProtKB">
        <authorList>
            <consortium name="Ensembl"/>
        </authorList>
    </citation>
    <scope>IDENTIFICATION</scope>
    <source>
        <strain evidence="14">Glennie</strain>
    </source>
</reference>
<dbReference type="Bgee" id="ENSOANG00000043628">
    <property type="expression patterns" value="Expressed in ovary and 8 other cell types or tissues"/>
</dbReference>